<accession>A0A0C6FLU7</accession>
<dbReference type="SUPFAM" id="SSF53474">
    <property type="entry name" value="alpha/beta-Hydrolases"/>
    <property type="match status" value="1"/>
</dbReference>
<dbReference type="Pfam" id="PF00561">
    <property type="entry name" value="Abhydrolase_1"/>
    <property type="match status" value="1"/>
</dbReference>
<dbReference type="PANTHER" id="PTHR43194">
    <property type="entry name" value="HYDROLASE ALPHA/BETA FOLD FAMILY"/>
    <property type="match status" value="1"/>
</dbReference>
<dbReference type="InterPro" id="IPR000073">
    <property type="entry name" value="AB_hydrolase_1"/>
</dbReference>
<gene>
    <name evidence="2" type="ORF">Maq22A_c26255</name>
</gene>
<dbReference type="OrthoDB" id="9814966at2"/>
<keyword evidence="2" id="KW-0378">Hydrolase</keyword>
<sequence>MHEAQARDRRRFTVVTEPRARISHRLIERRDGPALEWIEAEPAGEPRGAPLLFVHGAFGGAWMFEEIFLPHLARRGRRAAAVSLRGHGRSQGGRQLCDASLSDYLADVSLALAQWGEPPVLVGHSLGGLLAQRLLGRVPLRGLVMMASLPPEGLGMVGPRIAMTDAGFWVEALAGSLLPGREPAVALARHWLFSEGLPLERAQNYAARMSAESPVALAEAHWPMLPLSAAFAGVPALVLGGADDRMIWPATTWRTALYHGAEHRSVPGIAHFLQLDLGSEGVARLLLDWLDASGI</sequence>
<dbReference type="EMBL" id="AP014704">
    <property type="protein sequence ID" value="BAQ48122.1"/>
    <property type="molecule type" value="Genomic_DNA"/>
</dbReference>
<dbReference type="RefSeq" id="WP_060848928.1">
    <property type="nucleotide sequence ID" value="NZ_AP014704.1"/>
</dbReference>
<dbReference type="AlphaFoldDB" id="A0A0C6FLU7"/>
<reference evidence="2 3" key="1">
    <citation type="journal article" date="2015" name="Genome Announc.">
        <title>Complete Genome Sequence of Methylobacterium aquaticum Strain 22A, Isolated from Racomitrium japonicum Moss.</title>
        <authorList>
            <person name="Tani A."/>
            <person name="Ogura Y."/>
            <person name="Hayashi T."/>
            <person name="Kimbara K."/>
        </authorList>
    </citation>
    <scope>NUCLEOTIDE SEQUENCE [LARGE SCALE GENOMIC DNA]</scope>
    <source>
        <strain evidence="2 3">MA-22A</strain>
    </source>
</reference>
<proteinExistence type="predicted"/>
<evidence type="ECO:0000313" key="3">
    <source>
        <dbReference type="Proteomes" id="UP000061432"/>
    </source>
</evidence>
<evidence type="ECO:0000313" key="2">
    <source>
        <dbReference type="EMBL" id="BAQ48122.1"/>
    </source>
</evidence>
<dbReference type="PANTHER" id="PTHR43194:SF2">
    <property type="entry name" value="PEROXISOMAL MEMBRANE PROTEIN LPX1"/>
    <property type="match status" value="1"/>
</dbReference>
<dbReference type="GO" id="GO:0016787">
    <property type="term" value="F:hydrolase activity"/>
    <property type="evidence" value="ECO:0007669"/>
    <property type="project" value="UniProtKB-KW"/>
</dbReference>
<dbReference type="Gene3D" id="3.40.50.1820">
    <property type="entry name" value="alpha/beta hydrolase"/>
    <property type="match status" value="1"/>
</dbReference>
<protein>
    <submittedName>
        <fullName evidence="2">Alpha/beta hydrolase</fullName>
    </submittedName>
</protein>
<dbReference type="InterPro" id="IPR029058">
    <property type="entry name" value="AB_hydrolase_fold"/>
</dbReference>
<reference evidence="3" key="2">
    <citation type="submission" date="2015-01" db="EMBL/GenBank/DDBJ databases">
        <title>Complete genome sequence of Methylobacterium aquaticum strain 22A.</title>
        <authorList>
            <person name="Tani A."/>
            <person name="Ogura Y."/>
            <person name="Hayashi T."/>
        </authorList>
    </citation>
    <scope>NUCLEOTIDE SEQUENCE [LARGE SCALE GENOMIC DNA]</scope>
    <source>
        <strain evidence="3">MA-22A</strain>
    </source>
</reference>
<dbReference type="PRINTS" id="PR00111">
    <property type="entry name" value="ABHYDROLASE"/>
</dbReference>
<organism evidence="2 3">
    <name type="scientific">Methylobacterium aquaticum</name>
    <dbReference type="NCBI Taxonomy" id="270351"/>
    <lineage>
        <taxon>Bacteria</taxon>
        <taxon>Pseudomonadati</taxon>
        <taxon>Pseudomonadota</taxon>
        <taxon>Alphaproteobacteria</taxon>
        <taxon>Hyphomicrobiales</taxon>
        <taxon>Methylobacteriaceae</taxon>
        <taxon>Methylobacterium</taxon>
    </lineage>
</organism>
<dbReference type="PATRIC" id="fig|270351.10.peg.5040"/>
<evidence type="ECO:0000259" key="1">
    <source>
        <dbReference type="Pfam" id="PF00561"/>
    </source>
</evidence>
<name>A0A0C6FLU7_9HYPH</name>
<dbReference type="Proteomes" id="UP000061432">
    <property type="component" value="Chromosome"/>
</dbReference>
<dbReference type="STRING" id="270351.Maq22A_c26255"/>
<dbReference type="KEGG" id="maqu:Maq22A_c26255"/>
<dbReference type="InterPro" id="IPR050228">
    <property type="entry name" value="Carboxylesterase_BioH"/>
</dbReference>
<feature type="domain" description="AB hydrolase-1" evidence="1">
    <location>
        <begin position="50"/>
        <end position="275"/>
    </location>
</feature>